<accession>A0A7I7QPV6</accession>
<dbReference type="KEGG" id="msei:MSEDJ_20930"/>
<dbReference type="Proteomes" id="UP000467193">
    <property type="component" value="Chromosome"/>
</dbReference>
<protein>
    <submittedName>
        <fullName evidence="1">Uncharacterized protein</fullName>
    </submittedName>
</protein>
<dbReference type="EMBL" id="AP022588">
    <property type="protein sequence ID" value="BBY27997.1"/>
    <property type="molecule type" value="Genomic_DNA"/>
</dbReference>
<gene>
    <name evidence="1" type="ORF">MSEDJ_20930</name>
</gene>
<sequence>MQRGCPLTIGADSRCVPGDEEASAPTRRGALAATRASQLRRRLIELAGGCAPTPAAAVFAQQCAQQAVGRAAVAHQSALSRHDETRRVHLRAAAAHEQAAIVSHCLDSDRHQEAAERHRDAAAQHAAIIASLSGRVVPLIRPSATRH</sequence>
<name>A0A7I7QPV6_9MYCO</name>
<organism evidence="1 2">
    <name type="scientific">Mycolicibacterium sediminis</name>
    <dbReference type="NCBI Taxonomy" id="1286180"/>
    <lineage>
        <taxon>Bacteria</taxon>
        <taxon>Bacillati</taxon>
        <taxon>Actinomycetota</taxon>
        <taxon>Actinomycetes</taxon>
        <taxon>Mycobacteriales</taxon>
        <taxon>Mycobacteriaceae</taxon>
        <taxon>Mycolicibacterium</taxon>
    </lineage>
</organism>
<reference evidence="1 2" key="1">
    <citation type="journal article" date="2019" name="Emerg. Microbes Infect.">
        <title>Comprehensive subspecies identification of 175 nontuberculous mycobacteria species based on 7547 genomic profiles.</title>
        <authorList>
            <person name="Matsumoto Y."/>
            <person name="Kinjo T."/>
            <person name="Motooka D."/>
            <person name="Nabeya D."/>
            <person name="Jung N."/>
            <person name="Uechi K."/>
            <person name="Horii T."/>
            <person name="Iida T."/>
            <person name="Fujita J."/>
            <person name="Nakamura S."/>
        </authorList>
    </citation>
    <scope>NUCLEOTIDE SEQUENCE [LARGE SCALE GENOMIC DNA]</scope>
    <source>
        <strain evidence="1 2">JCM 17899</strain>
    </source>
</reference>
<dbReference type="RefSeq" id="WP_163794988.1">
    <property type="nucleotide sequence ID" value="NZ_AP022588.1"/>
</dbReference>
<keyword evidence="2" id="KW-1185">Reference proteome</keyword>
<dbReference type="AlphaFoldDB" id="A0A7I7QPV6"/>
<evidence type="ECO:0000313" key="1">
    <source>
        <dbReference type="EMBL" id="BBY27997.1"/>
    </source>
</evidence>
<evidence type="ECO:0000313" key="2">
    <source>
        <dbReference type="Proteomes" id="UP000467193"/>
    </source>
</evidence>
<proteinExistence type="predicted"/>